<proteinExistence type="inferred from homology"/>
<evidence type="ECO:0000259" key="4">
    <source>
        <dbReference type="Pfam" id="PF13458"/>
    </source>
</evidence>
<feature type="domain" description="Leucine-binding protein" evidence="4">
    <location>
        <begin position="33"/>
        <end position="403"/>
    </location>
</feature>
<feature type="signal peptide" evidence="3">
    <location>
        <begin position="1"/>
        <end position="27"/>
    </location>
</feature>
<protein>
    <submittedName>
        <fullName evidence="5">Amino acid/amide ABC transporter substrate-binding protein (HAAT family)</fullName>
    </submittedName>
</protein>
<dbReference type="SUPFAM" id="SSF53822">
    <property type="entry name" value="Periplasmic binding protein-like I"/>
    <property type="match status" value="1"/>
</dbReference>
<dbReference type="OrthoDB" id="8184122at2"/>
<dbReference type="Pfam" id="PF13458">
    <property type="entry name" value="Peripla_BP_6"/>
    <property type="match status" value="1"/>
</dbReference>
<keyword evidence="2 3" id="KW-0732">Signal</keyword>
<comment type="similarity">
    <text evidence="1">Belongs to the leucine-binding protein family.</text>
</comment>
<evidence type="ECO:0000256" key="3">
    <source>
        <dbReference type="SAM" id="SignalP"/>
    </source>
</evidence>
<dbReference type="Proteomes" id="UP000243859">
    <property type="component" value="Unassembled WGS sequence"/>
</dbReference>
<name>A0A2T5BNS2_9RHOB</name>
<dbReference type="AlphaFoldDB" id="A0A2T5BNS2"/>
<dbReference type="Gene3D" id="3.40.50.2300">
    <property type="match status" value="2"/>
</dbReference>
<dbReference type="CDD" id="cd06334">
    <property type="entry name" value="PBP1_ABC_ligand_binding-like"/>
    <property type="match status" value="1"/>
</dbReference>
<dbReference type="RefSeq" id="WP_107893577.1">
    <property type="nucleotide sequence ID" value="NZ_NHSI01000039.1"/>
</dbReference>
<organism evidence="5 6">
    <name type="scientific">Rhodovulum imhoffii</name>
    <dbReference type="NCBI Taxonomy" id="365340"/>
    <lineage>
        <taxon>Bacteria</taxon>
        <taxon>Pseudomonadati</taxon>
        <taxon>Pseudomonadota</taxon>
        <taxon>Alphaproteobacteria</taxon>
        <taxon>Rhodobacterales</taxon>
        <taxon>Paracoccaceae</taxon>
        <taxon>Rhodovulum</taxon>
    </lineage>
</organism>
<keyword evidence="6" id="KW-1185">Reference proteome</keyword>
<reference evidence="5 6" key="1">
    <citation type="submission" date="2018-04" db="EMBL/GenBank/DDBJ databases">
        <title>Genomic Encyclopedia of Archaeal and Bacterial Type Strains, Phase II (KMG-II): from individual species to whole genera.</title>
        <authorList>
            <person name="Goeker M."/>
        </authorList>
    </citation>
    <scope>NUCLEOTIDE SEQUENCE [LARGE SCALE GENOMIC DNA]</scope>
    <source>
        <strain evidence="5 6">DSM 18064</strain>
    </source>
</reference>
<dbReference type="PANTHER" id="PTHR47235">
    <property type="entry name" value="BLR6548 PROTEIN"/>
    <property type="match status" value="1"/>
</dbReference>
<comment type="caution">
    <text evidence="5">The sequence shown here is derived from an EMBL/GenBank/DDBJ whole genome shotgun (WGS) entry which is preliminary data.</text>
</comment>
<gene>
    <name evidence="5" type="ORF">C8N32_1284</name>
</gene>
<evidence type="ECO:0000313" key="5">
    <source>
        <dbReference type="EMBL" id="PTN00611.1"/>
    </source>
</evidence>
<dbReference type="EMBL" id="QAAA01000028">
    <property type="protein sequence ID" value="PTN00611.1"/>
    <property type="molecule type" value="Genomic_DNA"/>
</dbReference>
<feature type="chain" id="PRO_5015631419" evidence="3">
    <location>
        <begin position="28"/>
        <end position="443"/>
    </location>
</feature>
<dbReference type="InterPro" id="IPR028081">
    <property type="entry name" value="Leu-bd"/>
</dbReference>
<evidence type="ECO:0000313" key="6">
    <source>
        <dbReference type="Proteomes" id="UP000243859"/>
    </source>
</evidence>
<sequence length="443" mass="48004">MSKHFTSIAAAVAIAASSIMSTGVALADGMTQYVPLFVYRTGPYASSGSLWFAGERDYFTYINEVEGGVNGVKFAIEEFETEYNPDRAVEAYERSKGGKDGSPTAFIMTHSTPATYALMDRAREDKIPLFDPAGGPSESKNGLVFPYVFPLLLTFYGQGSVAVNFIAEEFGGFENLKGKKIVTVYHDSGYGRASQPVMTKLAEKYGFIDVQIPVAHPGSEQTAIWRQVRAEKPDYVVLRTWGVMTPVGIKTAKRFGIDTTRMLGDVWAGSRADMIPAGDAAIGYNAIAPYPGGSDFDVHAKLKEHVIDKGLSNLENSDADFGAVFYNVGVVNAALAVEGMRIAMEKFGNRPLTGEEMLWGLENMTIDAARLEELGMTGLLQELKVTPQDHEGGGAARVQEWTGNGWNLVSDWIAVDDSVVDPLIEAKAAEYAAEQGITPRVVD</sequence>
<evidence type="ECO:0000256" key="1">
    <source>
        <dbReference type="ARBA" id="ARBA00010062"/>
    </source>
</evidence>
<dbReference type="InterPro" id="IPR028082">
    <property type="entry name" value="Peripla_BP_I"/>
</dbReference>
<dbReference type="PANTHER" id="PTHR47235:SF1">
    <property type="entry name" value="BLR6548 PROTEIN"/>
    <property type="match status" value="1"/>
</dbReference>
<accession>A0A2T5BNS2</accession>
<evidence type="ECO:0000256" key="2">
    <source>
        <dbReference type="ARBA" id="ARBA00022729"/>
    </source>
</evidence>